<protein>
    <recommendedName>
        <fullName evidence="3">F-box domain-containing protein</fullName>
    </recommendedName>
</protein>
<dbReference type="InterPro" id="IPR032675">
    <property type="entry name" value="LRR_dom_sf"/>
</dbReference>
<dbReference type="EMBL" id="ML211553">
    <property type="protein sequence ID" value="TFK81836.1"/>
    <property type="molecule type" value="Genomic_DNA"/>
</dbReference>
<sequence>MPLKMVTGTASPTTVVPIPPEVAHAICMNTVSLNTLACLARTSQLFHRYSRQKLWHTLPSFVPIIRTMPPDAYRLECNVKPSDPCISARELPAATLKATRHLTSEDLARFLLYAPFVRRIVPRYKDWLSWKGRAQALSADRYKDDDVSPELWEMLQSIWPSHLLDLEVLEYKQVAYIDWKAYAHPLHLFVGPSLQTLDFTVLYLRDLDGHPDDRIKDITTQDPKLEVLFRLLPQLAPHLRTFAFDSGWGVIARDALSVALCGFSQLTSVKVKRTALHPQAVYHLSTLPALRDLELRLPPREEMVSEVWPSGTPGTFAALRKVVLHAQQLDECIDLLEHVTSPALHAIATHVDKSSSTATFEALTSAISTLPSSTMSLRSLTFVFRRTDWLATEALNLLLPLSALEELVLSGGVYAIVNDATLCAMAQSWPKIRLLTLFQWMDDETPRHTIQATVHGLRYFAQYCPDLKRLDVPLSDISAETLALPAACTTYPQLDTLRPHVLEELHVGKPRLHNEAALAAYLSSHFPALGVIEHCWDDTFPADVTSWTEEDWIQDRWCALHEVYDAFVAIRAQERSWHAERIQSLIDV</sequence>
<keyword evidence="2" id="KW-1185">Reference proteome</keyword>
<dbReference type="SUPFAM" id="SSF52047">
    <property type="entry name" value="RNI-like"/>
    <property type="match status" value="1"/>
</dbReference>
<reference evidence="1 2" key="1">
    <citation type="journal article" date="2019" name="Nat. Ecol. Evol.">
        <title>Megaphylogeny resolves global patterns of mushroom evolution.</title>
        <authorList>
            <person name="Varga T."/>
            <person name="Krizsan K."/>
            <person name="Foldi C."/>
            <person name="Dima B."/>
            <person name="Sanchez-Garcia M."/>
            <person name="Sanchez-Ramirez S."/>
            <person name="Szollosi G.J."/>
            <person name="Szarkandi J.G."/>
            <person name="Papp V."/>
            <person name="Albert L."/>
            <person name="Andreopoulos W."/>
            <person name="Angelini C."/>
            <person name="Antonin V."/>
            <person name="Barry K.W."/>
            <person name="Bougher N.L."/>
            <person name="Buchanan P."/>
            <person name="Buyck B."/>
            <person name="Bense V."/>
            <person name="Catcheside P."/>
            <person name="Chovatia M."/>
            <person name="Cooper J."/>
            <person name="Damon W."/>
            <person name="Desjardin D."/>
            <person name="Finy P."/>
            <person name="Geml J."/>
            <person name="Haridas S."/>
            <person name="Hughes K."/>
            <person name="Justo A."/>
            <person name="Karasinski D."/>
            <person name="Kautmanova I."/>
            <person name="Kiss B."/>
            <person name="Kocsube S."/>
            <person name="Kotiranta H."/>
            <person name="LaButti K.M."/>
            <person name="Lechner B.E."/>
            <person name="Liimatainen K."/>
            <person name="Lipzen A."/>
            <person name="Lukacs Z."/>
            <person name="Mihaltcheva S."/>
            <person name="Morgado L.N."/>
            <person name="Niskanen T."/>
            <person name="Noordeloos M.E."/>
            <person name="Ohm R.A."/>
            <person name="Ortiz-Santana B."/>
            <person name="Ovrebo C."/>
            <person name="Racz N."/>
            <person name="Riley R."/>
            <person name="Savchenko A."/>
            <person name="Shiryaev A."/>
            <person name="Soop K."/>
            <person name="Spirin V."/>
            <person name="Szebenyi C."/>
            <person name="Tomsovsky M."/>
            <person name="Tulloss R.E."/>
            <person name="Uehling J."/>
            <person name="Grigoriev I.V."/>
            <person name="Vagvolgyi C."/>
            <person name="Papp T."/>
            <person name="Martin F.M."/>
            <person name="Miettinen O."/>
            <person name="Hibbett D.S."/>
            <person name="Nagy L.G."/>
        </authorList>
    </citation>
    <scope>NUCLEOTIDE SEQUENCE [LARGE SCALE GENOMIC DNA]</scope>
    <source>
        <strain evidence="1 2">HHB13444</strain>
    </source>
</reference>
<dbReference type="InParanoid" id="A0A5C3NWK0"/>
<evidence type="ECO:0000313" key="1">
    <source>
        <dbReference type="EMBL" id="TFK81836.1"/>
    </source>
</evidence>
<dbReference type="Gene3D" id="3.80.10.10">
    <property type="entry name" value="Ribonuclease Inhibitor"/>
    <property type="match status" value="1"/>
</dbReference>
<name>A0A5C3NWK0_9APHY</name>
<proteinExistence type="predicted"/>
<evidence type="ECO:0000313" key="2">
    <source>
        <dbReference type="Proteomes" id="UP000308197"/>
    </source>
</evidence>
<gene>
    <name evidence="1" type="ORF">K466DRAFT_666884</name>
</gene>
<dbReference type="Proteomes" id="UP000308197">
    <property type="component" value="Unassembled WGS sequence"/>
</dbReference>
<organism evidence="1 2">
    <name type="scientific">Polyporus arcularius HHB13444</name>
    <dbReference type="NCBI Taxonomy" id="1314778"/>
    <lineage>
        <taxon>Eukaryota</taxon>
        <taxon>Fungi</taxon>
        <taxon>Dikarya</taxon>
        <taxon>Basidiomycota</taxon>
        <taxon>Agaricomycotina</taxon>
        <taxon>Agaricomycetes</taxon>
        <taxon>Polyporales</taxon>
        <taxon>Polyporaceae</taxon>
        <taxon>Polyporus</taxon>
    </lineage>
</organism>
<evidence type="ECO:0008006" key="3">
    <source>
        <dbReference type="Google" id="ProtNLM"/>
    </source>
</evidence>
<accession>A0A5C3NWK0</accession>
<dbReference type="AlphaFoldDB" id="A0A5C3NWK0"/>
<dbReference type="STRING" id="1314778.A0A5C3NWK0"/>